<comment type="caution">
    <text evidence="5">The sequence shown here is derived from an EMBL/GenBank/DDBJ whole genome shotgun (WGS) entry which is preliminary data.</text>
</comment>
<evidence type="ECO:0000313" key="6">
    <source>
        <dbReference type="Proteomes" id="UP000032668"/>
    </source>
</evidence>
<dbReference type="PRINTS" id="PR00035">
    <property type="entry name" value="HTHGNTR"/>
</dbReference>
<evidence type="ECO:0000256" key="1">
    <source>
        <dbReference type="ARBA" id="ARBA00023015"/>
    </source>
</evidence>
<dbReference type="OrthoDB" id="9812290at2"/>
<dbReference type="RefSeq" id="WP_048879161.1">
    <property type="nucleotide sequence ID" value="NZ_BANC01000057.1"/>
</dbReference>
<dbReference type="SMART" id="SM00345">
    <property type="entry name" value="HTH_GNTR"/>
    <property type="match status" value="1"/>
</dbReference>
<dbReference type="InterPro" id="IPR000524">
    <property type="entry name" value="Tscrpt_reg_HTH_GntR"/>
</dbReference>
<keyword evidence="6" id="KW-1185">Reference proteome</keyword>
<dbReference type="SUPFAM" id="SSF46785">
    <property type="entry name" value="Winged helix' DNA-binding domain"/>
    <property type="match status" value="1"/>
</dbReference>
<keyword evidence="1" id="KW-0805">Transcription regulation</keyword>
<dbReference type="SMART" id="SM00895">
    <property type="entry name" value="FCD"/>
    <property type="match status" value="1"/>
</dbReference>
<feature type="domain" description="HTH gntR-type" evidence="4">
    <location>
        <begin position="14"/>
        <end position="81"/>
    </location>
</feature>
<protein>
    <submittedName>
        <fullName evidence="5">Transcriptional regulator GntR</fullName>
    </submittedName>
</protein>
<accession>A0A0D6PGJ0</accession>
<reference evidence="5 6" key="1">
    <citation type="submission" date="2012-11" db="EMBL/GenBank/DDBJ databases">
        <title>Whole genome sequence of Acidocella aminolytica 101 = DSM 11237.</title>
        <authorList>
            <person name="Azuma Y."/>
            <person name="Higashiura N."/>
            <person name="Hirakawa H."/>
            <person name="Matsushita K."/>
        </authorList>
    </citation>
    <scope>NUCLEOTIDE SEQUENCE [LARGE SCALE GENOMIC DNA]</scope>
    <source>
        <strain evidence="6">101 / DSM 11237</strain>
    </source>
</reference>
<evidence type="ECO:0000256" key="2">
    <source>
        <dbReference type="ARBA" id="ARBA00023125"/>
    </source>
</evidence>
<dbReference type="Pfam" id="PF07729">
    <property type="entry name" value="FCD"/>
    <property type="match status" value="1"/>
</dbReference>
<dbReference type="AlphaFoldDB" id="A0A0D6PGJ0"/>
<dbReference type="InterPro" id="IPR011711">
    <property type="entry name" value="GntR_C"/>
</dbReference>
<dbReference type="InterPro" id="IPR036390">
    <property type="entry name" value="WH_DNA-bd_sf"/>
</dbReference>
<dbReference type="Gene3D" id="1.10.10.10">
    <property type="entry name" value="Winged helix-like DNA-binding domain superfamily/Winged helix DNA-binding domain"/>
    <property type="match status" value="1"/>
</dbReference>
<proteinExistence type="predicted"/>
<organism evidence="5 6">
    <name type="scientific">Acidocella aminolytica 101 = DSM 11237</name>
    <dbReference type="NCBI Taxonomy" id="1120923"/>
    <lineage>
        <taxon>Bacteria</taxon>
        <taxon>Pseudomonadati</taxon>
        <taxon>Pseudomonadota</taxon>
        <taxon>Alphaproteobacteria</taxon>
        <taxon>Acetobacterales</taxon>
        <taxon>Acidocellaceae</taxon>
        <taxon>Acidocella</taxon>
    </lineage>
</organism>
<gene>
    <name evidence="5" type="ORF">Aam_058_005</name>
</gene>
<dbReference type="PROSITE" id="PS50949">
    <property type="entry name" value="HTH_GNTR"/>
    <property type="match status" value="1"/>
</dbReference>
<dbReference type="EMBL" id="BANC01000057">
    <property type="protein sequence ID" value="GAN80762.1"/>
    <property type="molecule type" value="Genomic_DNA"/>
</dbReference>
<keyword evidence="2" id="KW-0238">DNA-binding</keyword>
<dbReference type="Pfam" id="PF00392">
    <property type="entry name" value="GntR"/>
    <property type="match status" value="1"/>
</dbReference>
<sequence>MTVQKPSLPRKTARSSGRDAYELLLEGIENGTLPAGTRLRETELAQRFSLSRTPIREALKRLEQQGLITHQPHQGMAVTSLDYNQIAELYALREMLEGMAAQLAAQHASATEINVLEEMVAADRVRIDDVTTLARTNRAFHQQLRDAGRNHYLAQALENLRLSLALLPGTTLGAPGRGAASVEDHALIVARIAARDPGGAEEAARQHIRNAFKTRIQLLQRQFTD</sequence>
<dbReference type="GO" id="GO:0043565">
    <property type="term" value="F:sequence-specific DNA binding"/>
    <property type="evidence" value="ECO:0007669"/>
    <property type="project" value="InterPro"/>
</dbReference>
<dbReference type="PANTHER" id="PTHR43537:SF49">
    <property type="entry name" value="TRANSCRIPTIONAL REGULATORY PROTEIN"/>
    <property type="match status" value="1"/>
</dbReference>
<dbReference type="InterPro" id="IPR036388">
    <property type="entry name" value="WH-like_DNA-bd_sf"/>
</dbReference>
<dbReference type="PANTHER" id="PTHR43537">
    <property type="entry name" value="TRANSCRIPTIONAL REGULATOR, GNTR FAMILY"/>
    <property type="match status" value="1"/>
</dbReference>
<dbReference type="PRINTS" id="PR00033">
    <property type="entry name" value="HTHASNC"/>
</dbReference>
<dbReference type="STRING" id="1120923.SAMN02746095_03548"/>
<evidence type="ECO:0000313" key="5">
    <source>
        <dbReference type="EMBL" id="GAN80762.1"/>
    </source>
</evidence>
<dbReference type="Gene3D" id="1.20.120.530">
    <property type="entry name" value="GntR ligand-binding domain-like"/>
    <property type="match status" value="1"/>
</dbReference>
<evidence type="ECO:0000259" key="4">
    <source>
        <dbReference type="PROSITE" id="PS50949"/>
    </source>
</evidence>
<dbReference type="Proteomes" id="UP000032668">
    <property type="component" value="Unassembled WGS sequence"/>
</dbReference>
<evidence type="ECO:0000256" key="3">
    <source>
        <dbReference type="ARBA" id="ARBA00023163"/>
    </source>
</evidence>
<dbReference type="CDD" id="cd07377">
    <property type="entry name" value="WHTH_GntR"/>
    <property type="match status" value="1"/>
</dbReference>
<name>A0A0D6PGJ0_9PROT</name>
<dbReference type="InterPro" id="IPR008920">
    <property type="entry name" value="TF_FadR/GntR_C"/>
</dbReference>
<dbReference type="GO" id="GO:0003700">
    <property type="term" value="F:DNA-binding transcription factor activity"/>
    <property type="evidence" value="ECO:0007669"/>
    <property type="project" value="InterPro"/>
</dbReference>
<keyword evidence="3" id="KW-0804">Transcription</keyword>
<dbReference type="SUPFAM" id="SSF48008">
    <property type="entry name" value="GntR ligand-binding domain-like"/>
    <property type="match status" value="1"/>
</dbReference>
<dbReference type="InterPro" id="IPR000485">
    <property type="entry name" value="AsnC-type_HTH_dom"/>
</dbReference>